<proteinExistence type="predicted"/>
<organism evidence="4 5">
    <name type="scientific">Parazoarcus communis</name>
    <dbReference type="NCBI Taxonomy" id="41977"/>
    <lineage>
        <taxon>Bacteria</taxon>
        <taxon>Pseudomonadati</taxon>
        <taxon>Pseudomonadota</taxon>
        <taxon>Betaproteobacteria</taxon>
        <taxon>Rhodocyclales</taxon>
        <taxon>Zoogloeaceae</taxon>
        <taxon>Parazoarcus</taxon>
    </lineage>
</organism>
<keyword evidence="1" id="KW-0560">Oxidoreductase</keyword>
<sequence>MTTAVLLFDSQAAEIKRLLALSAAEIEFVEDLDDLESVRSCDLWLGTPDTAAKLLGKGCTPRWLQSTWAGIRPLLATGLPTDYRLSRAVGIFGQPIAEYVLARLLEHKQQLRARALSQTRREWNAAAPGILSGSKVLIVGAGEIGQSVAGYLRPFGVRLTGVATSTKPVTHFDTVVTMDDLCTAAADADFVVNILPETAATTDIFDDAFFAALKPGAIFINVGRGSAVVDRALISALEQGRLAGAVLDVFREEPLPAAHPFWTTPNLTLTGHIAGPTIPSLICELFVENLRRFNAGEALKGEVDFLRPY</sequence>
<reference evidence="4 5" key="1">
    <citation type="submission" date="2017-06" db="EMBL/GenBank/DDBJ databases">
        <title>Azoarcus.</title>
        <authorList>
            <person name="Woo J.-H."/>
            <person name="Kim H.-S."/>
        </authorList>
    </citation>
    <scope>NUCLEOTIDE SEQUENCE [LARGE SCALE GENOMIC DNA]</scope>
    <source>
        <strain evidence="4 5">TSPY31</strain>
    </source>
</reference>
<name>A0A2U8GN21_9RHOO</name>
<dbReference type="SUPFAM" id="SSF51735">
    <property type="entry name" value="NAD(P)-binding Rossmann-fold domains"/>
    <property type="match status" value="1"/>
</dbReference>
<dbReference type="GO" id="GO:0016491">
    <property type="term" value="F:oxidoreductase activity"/>
    <property type="evidence" value="ECO:0007669"/>
    <property type="project" value="UniProtKB-KW"/>
</dbReference>
<gene>
    <name evidence="4" type="ORF">CEW83_07335</name>
</gene>
<dbReference type="Gene3D" id="3.40.50.720">
    <property type="entry name" value="NAD(P)-binding Rossmann-like Domain"/>
    <property type="match status" value="2"/>
</dbReference>
<feature type="domain" description="D-isomer specific 2-hydroxyacid dehydrogenase NAD-binding" evidence="3">
    <location>
        <begin position="103"/>
        <end position="274"/>
    </location>
</feature>
<dbReference type="Pfam" id="PF02826">
    <property type="entry name" value="2-Hacid_dh_C"/>
    <property type="match status" value="1"/>
</dbReference>
<dbReference type="CDD" id="cd05300">
    <property type="entry name" value="2-Hacid_dh_1"/>
    <property type="match status" value="1"/>
</dbReference>
<dbReference type="KEGG" id="acom:CEW83_07335"/>
<dbReference type="InterPro" id="IPR036291">
    <property type="entry name" value="NAD(P)-bd_dom_sf"/>
</dbReference>
<dbReference type="PANTHER" id="PTHR43333:SF1">
    <property type="entry name" value="D-ISOMER SPECIFIC 2-HYDROXYACID DEHYDROGENASE NAD-BINDING DOMAIN-CONTAINING PROTEIN"/>
    <property type="match status" value="1"/>
</dbReference>
<protein>
    <submittedName>
        <fullName evidence="4">Hydroxyacid dehydrogenase</fullName>
    </submittedName>
</protein>
<dbReference type="GO" id="GO:0051287">
    <property type="term" value="F:NAD binding"/>
    <property type="evidence" value="ECO:0007669"/>
    <property type="project" value="InterPro"/>
</dbReference>
<dbReference type="PANTHER" id="PTHR43333">
    <property type="entry name" value="2-HACID_DH_C DOMAIN-CONTAINING PROTEIN"/>
    <property type="match status" value="1"/>
</dbReference>
<evidence type="ECO:0000259" key="3">
    <source>
        <dbReference type="Pfam" id="PF02826"/>
    </source>
</evidence>
<dbReference type="RefSeq" id="WP_108948765.1">
    <property type="nucleotide sequence ID" value="NZ_CP022187.1"/>
</dbReference>
<dbReference type="Proteomes" id="UP000244930">
    <property type="component" value="Chromosome"/>
</dbReference>
<evidence type="ECO:0000313" key="5">
    <source>
        <dbReference type="Proteomes" id="UP000244930"/>
    </source>
</evidence>
<dbReference type="EMBL" id="CP022187">
    <property type="protein sequence ID" value="AWI75057.1"/>
    <property type="molecule type" value="Genomic_DNA"/>
</dbReference>
<evidence type="ECO:0000256" key="2">
    <source>
        <dbReference type="ARBA" id="ARBA00023027"/>
    </source>
</evidence>
<accession>A0A2U8GN21</accession>
<evidence type="ECO:0000313" key="4">
    <source>
        <dbReference type="EMBL" id="AWI75057.1"/>
    </source>
</evidence>
<evidence type="ECO:0000256" key="1">
    <source>
        <dbReference type="ARBA" id="ARBA00023002"/>
    </source>
</evidence>
<dbReference type="AlphaFoldDB" id="A0A2U8GN21"/>
<dbReference type="InterPro" id="IPR006140">
    <property type="entry name" value="D-isomer_DH_NAD-bd"/>
</dbReference>
<keyword evidence="5" id="KW-1185">Reference proteome</keyword>
<keyword evidence="2" id="KW-0520">NAD</keyword>